<dbReference type="EMBL" id="ML987198">
    <property type="protein sequence ID" value="KAF2246568.1"/>
    <property type="molecule type" value="Genomic_DNA"/>
</dbReference>
<proteinExistence type="predicted"/>
<evidence type="ECO:0000259" key="1">
    <source>
        <dbReference type="Pfam" id="PF06985"/>
    </source>
</evidence>
<reference evidence="2" key="1">
    <citation type="journal article" date="2020" name="Stud. Mycol.">
        <title>101 Dothideomycetes genomes: a test case for predicting lifestyles and emergence of pathogens.</title>
        <authorList>
            <person name="Haridas S."/>
            <person name="Albert R."/>
            <person name="Binder M."/>
            <person name="Bloem J."/>
            <person name="Labutti K."/>
            <person name="Salamov A."/>
            <person name="Andreopoulos B."/>
            <person name="Baker S."/>
            <person name="Barry K."/>
            <person name="Bills G."/>
            <person name="Bluhm B."/>
            <person name="Cannon C."/>
            <person name="Castanera R."/>
            <person name="Culley D."/>
            <person name="Daum C."/>
            <person name="Ezra D."/>
            <person name="Gonzalez J."/>
            <person name="Henrissat B."/>
            <person name="Kuo A."/>
            <person name="Liang C."/>
            <person name="Lipzen A."/>
            <person name="Lutzoni F."/>
            <person name="Magnuson J."/>
            <person name="Mondo S."/>
            <person name="Nolan M."/>
            <person name="Ohm R."/>
            <person name="Pangilinan J."/>
            <person name="Park H.-J."/>
            <person name="Ramirez L."/>
            <person name="Alfaro M."/>
            <person name="Sun H."/>
            <person name="Tritt A."/>
            <person name="Yoshinaga Y."/>
            <person name="Zwiers L.-H."/>
            <person name="Turgeon B."/>
            <person name="Goodwin S."/>
            <person name="Spatafora J."/>
            <person name="Crous P."/>
            <person name="Grigoriev I."/>
        </authorList>
    </citation>
    <scope>NUCLEOTIDE SEQUENCE</scope>
    <source>
        <strain evidence="2">CBS 122368</strain>
    </source>
</reference>
<dbReference type="Pfam" id="PF06985">
    <property type="entry name" value="HET"/>
    <property type="match status" value="1"/>
</dbReference>
<evidence type="ECO:0000313" key="2">
    <source>
        <dbReference type="EMBL" id="KAF2246568.1"/>
    </source>
</evidence>
<organism evidence="2 3">
    <name type="scientific">Trematosphaeria pertusa</name>
    <dbReference type="NCBI Taxonomy" id="390896"/>
    <lineage>
        <taxon>Eukaryota</taxon>
        <taxon>Fungi</taxon>
        <taxon>Dikarya</taxon>
        <taxon>Ascomycota</taxon>
        <taxon>Pezizomycotina</taxon>
        <taxon>Dothideomycetes</taxon>
        <taxon>Pleosporomycetidae</taxon>
        <taxon>Pleosporales</taxon>
        <taxon>Massarineae</taxon>
        <taxon>Trematosphaeriaceae</taxon>
        <taxon>Trematosphaeria</taxon>
    </lineage>
</organism>
<accession>A0A6A6I908</accession>
<dbReference type="GeneID" id="54587703"/>
<name>A0A6A6I908_9PLEO</name>
<dbReference type="InterPro" id="IPR010730">
    <property type="entry name" value="HET"/>
</dbReference>
<protein>
    <recommendedName>
        <fullName evidence="1">Heterokaryon incompatibility domain-containing protein</fullName>
    </recommendedName>
</protein>
<dbReference type="AlphaFoldDB" id="A0A6A6I908"/>
<dbReference type="OrthoDB" id="5135333at2759"/>
<dbReference type="RefSeq" id="XP_033681572.1">
    <property type="nucleotide sequence ID" value="XM_033834373.1"/>
</dbReference>
<dbReference type="PANTHER" id="PTHR33112:SF1">
    <property type="entry name" value="HETEROKARYON INCOMPATIBILITY DOMAIN-CONTAINING PROTEIN"/>
    <property type="match status" value="1"/>
</dbReference>
<sequence>MEENYIRLPRTIKDSMLRTRRIGVRYLWVDRFCIVQDDYRHKYTQINFMASIYANAYCTIVAANGNNNNSGLPGIDPNAHPRAAPHLISDFTESCSALIARTVPWQIVDLFRSWPDIETYRQAVQEYSARELTFPDGVLNAFSAIATLSGRAMQGGILFGLPELFFDGCLLWRANLKPLQRRVDVNGRAIKQFPSWSWTGWIGAVDTSLWSHVHKYIETGENCSLALRANIQWFKEYNESSERLAIKNSYYTEALKDATEADHERLPLNWKFSRAVPLSDHPLPPNENVWSPVLLFRSQRLGLFLGELFQRENYRRTLAYVLKDRRNAVVGLVIPDEAVAESRIGEACELISIGQGSAILEGSGVDPWIHYPDWARAHLQGIYEGIGDFGEEIRAYELQNALWVKWEDGIAYRKGLAHIGKEYWDAAGPEDIDVRLG</sequence>
<dbReference type="Proteomes" id="UP000800094">
    <property type="component" value="Unassembled WGS sequence"/>
</dbReference>
<keyword evidence="3" id="KW-1185">Reference proteome</keyword>
<gene>
    <name evidence="2" type="ORF">BU26DRAFT_576445</name>
</gene>
<feature type="domain" description="Heterokaryon incompatibility" evidence="1">
    <location>
        <begin position="4"/>
        <end position="83"/>
    </location>
</feature>
<dbReference type="PANTHER" id="PTHR33112">
    <property type="entry name" value="DOMAIN PROTEIN, PUTATIVE-RELATED"/>
    <property type="match status" value="1"/>
</dbReference>
<evidence type="ECO:0000313" key="3">
    <source>
        <dbReference type="Proteomes" id="UP000800094"/>
    </source>
</evidence>